<comment type="caution">
    <text evidence="1">The sequence shown here is derived from an EMBL/GenBank/DDBJ whole genome shotgun (WGS) entry which is preliminary data.</text>
</comment>
<dbReference type="Proteomes" id="UP000189177">
    <property type="component" value="Unassembled WGS sequence"/>
</dbReference>
<evidence type="ECO:0000313" key="2">
    <source>
        <dbReference type="Proteomes" id="UP000189177"/>
    </source>
</evidence>
<reference evidence="1 2" key="1">
    <citation type="submission" date="2017-02" db="EMBL/GenBank/DDBJ databases">
        <title>Genomic diversity within the haloalkaliphilic genus Thioalkalivibrio.</title>
        <authorList>
            <person name="Ahn A.-C."/>
            <person name="Meier-Kolthoff J."/>
            <person name="Overmars L."/>
            <person name="Richter M."/>
            <person name="Woyke T."/>
            <person name="Sorokin D.Y."/>
            <person name="Muyzer G."/>
        </authorList>
    </citation>
    <scope>NUCLEOTIDE SEQUENCE [LARGE SCALE GENOMIC DNA]</scope>
    <source>
        <strain evidence="1 2">HL17</strain>
    </source>
</reference>
<protein>
    <recommendedName>
        <fullName evidence="3">DUF72 domain-containing protein</fullName>
    </recommendedName>
</protein>
<dbReference type="STRING" id="252474.B1A74_12435"/>
<sequence length="223" mass="22923">MTAGDPTDAATEGKRVQLQPAAVARPGTPAWDGYFPASLPLDWQLAYLGHFRSRVFVPGVLGADGALSAPFGDWDDAVPLNLRVTVSWPADVPAEAGTAALARLAATLGERLEGVAFEPGAAVEAAVAGLRGAGLQRLQATGPGESVGLPGVDEAIWYPQLHAGEGPGFWRLRPAGDPDPADWRVLVEAVAGCSPAGAVPVFLEASPGVLDGVRTIAKLLGKH</sequence>
<evidence type="ECO:0000313" key="1">
    <source>
        <dbReference type="EMBL" id="OOC09204.1"/>
    </source>
</evidence>
<dbReference type="AlphaFoldDB" id="A0A1V2ZVR1"/>
<name>A0A1V2ZVR1_9GAMM</name>
<dbReference type="EMBL" id="MUZR01000058">
    <property type="protein sequence ID" value="OOC09204.1"/>
    <property type="molecule type" value="Genomic_DNA"/>
</dbReference>
<keyword evidence="2" id="KW-1185">Reference proteome</keyword>
<proteinExistence type="predicted"/>
<evidence type="ECO:0008006" key="3">
    <source>
        <dbReference type="Google" id="ProtNLM"/>
    </source>
</evidence>
<gene>
    <name evidence="1" type="ORF">B1A74_12435</name>
</gene>
<accession>A0A1V2ZVR1</accession>
<organism evidence="1 2">
    <name type="scientific">Thioalkalivibrio halophilus</name>
    <dbReference type="NCBI Taxonomy" id="252474"/>
    <lineage>
        <taxon>Bacteria</taxon>
        <taxon>Pseudomonadati</taxon>
        <taxon>Pseudomonadota</taxon>
        <taxon>Gammaproteobacteria</taxon>
        <taxon>Chromatiales</taxon>
        <taxon>Ectothiorhodospiraceae</taxon>
        <taxon>Thioalkalivibrio</taxon>
    </lineage>
</organism>